<proteinExistence type="predicted"/>
<organism evidence="3 4">
    <name type="scientific">Ramalina farinacea</name>
    <dbReference type="NCBI Taxonomy" id="258253"/>
    <lineage>
        <taxon>Eukaryota</taxon>
        <taxon>Fungi</taxon>
        <taxon>Dikarya</taxon>
        <taxon>Ascomycota</taxon>
        <taxon>Pezizomycotina</taxon>
        <taxon>Lecanoromycetes</taxon>
        <taxon>OSLEUM clade</taxon>
        <taxon>Lecanoromycetidae</taxon>
        <taxon>Lecanorales</taxon>
        <taxon>Lecanorineae</taxon>
        <taxon>Ramalinaceae</taxon>
        <taxon>Ramalina</taxon>
    </lineage>
</organism>
<accession>A0AA43QQG0</accession>
<evidence type="ECO:0000256" key="1">
    <source>
        <dbReference type="ARBA" id="ARBA00023242"/>
    </source>
</evidence>
<dbReference type="InterPro" id="IPR050797">
    <property type="entry name" value="Carb_Metab_Trans_Reg"/>
</dbReference>
<dbReference type="GO" id="GO:0003677">
    <property type="term" value="F:DNA binding"/>
    <property type="evidence" value="ECO:0007669"/>
    <property type="project" value="InterPro"/>
</dbReference>
<dbReference type="CDD" id="cd12148">
    <property type="entry name" value="fungal_TF_MHR"/>
    <property type="match status" value="1"/>
</dbReference>
<dbReference type="AlphaFoldDB" id="A0AA43QQG0"/>
<name>A0AA43QQG0_9LECA</name>
<evidence type="ECO:0000313" key="3">
    <source>
        <dbReference type="EMBL" id="MDI1488525.1"/>
    </source>
</evidence>
<sequence length="455" mass="49975">MPILQREQIGLLVGSMAHSVESYCLVVALDAFMLIQPGIAQHVPFSMDEPSGAITNPRMGTALMDEVVRVRKGYDYVEHPTVHTVITSFFLFGCCFGLNKHNTAWVHLREATALAQILGMQDESTYAFGDRKENATNRRLFWLLFVTERAYALQKHRPLTLHATIGPPTVDPDPSSSINGFVHLVNLYRPFDDTFIGLWNKSRNDCSTYWLAQLQEQLTQALPPYLDTTESQAADLRTSQQWLRTMVWQLSISNNFLSSSSPDSSMTFHFPIEVAKDLVAVTSHFSKQAMEVHGIGLIEKVFDVACTLVDVMACVPNPPSPGPGPQEHLNQLLRLISTLRGGDSRFLPLIMAKIRDTLPSICHQLPPDMMTRAAPHTLVNGSAFGPLGGINGLTGMNGLNGVSSVVMDGMNAMVGHEAYIKPEPTSGSSGTVSANVSESGTPYSTPPFMHYYPLA</sequence>
<reference evidence="3" key="1">
    <citation type="journal article" date="2023" name="Genome Biol. Evol.">
        <title>First Whole Genome Sequence and Flow Cytometry Genome Size Data for the Lichen-Forming Fungus Ramalina farinacea (Ascomycota).</title>
        <authorList>
            <person name="Llewellyn T."/>
            <person name="Mian S."/>
            <person name="Hill R."/>
            <person name="Leitch I.J."/>
            <person name="Gaya E."/>
        </authorList>
    </citation>
    <scope>NUCLEOTIDE SEQUENCE</scope>
    <source>
        <strain evidence="3">LIQ254RAFAR</strain>
    </source>
</reference>
<dbReference type="SMART" id="SM00906">
    <property type="entry name" value="Fungal_trans"/>
    <property type="match status" value="1"/>
</dbReference>
<dbReference type="Proteomes" id="UP001161017">
    <property type="component" value="Unassembled WGS sequence"/>
</dbReference>
<comment type="caution">
    <text evidence="3">The sequence shown here is derived from an EMBL/GenBank/DDBJ whole genome shotgun (WGS) entry which is preliminary data.</text>
</comment>
<gene>
    <name evidence="3" type="ORF">OHK93_007800</name>
</gene>
<evidence type="ECO:0000313" key="4">
    <source>
        <dbReference type="Proteomes" id="UP001161017"/>
    </source>
</evidence>
<keyword evidence="4" id="KW-1185">Reference proteome</keyword>
<dbReference type="GO" id="GO:0006351">
    <property type="term" value="P:DNA-templated transcription"/>
    <property type="evidence" value="ECO:0007669"/>
    <property type="project" value="InterPro"/>
</dbReference>
<evidence type="ECO:0000259" key="2">
    <source>
        <dbReference type="SMART" id="SM00906"/>
    </source>
</evidence>
<feature type="domain" description="Xylanolytic transcriptional activator regulatory" evidence="2">
    <location>
        <begin position="104"/>
        <end position="181"/>
    </location>
</feature>
<dbReference type="InterPro" id="IPR007219">
    <property type="entry name" value="XnlR_reg_dom"/>
</dbReference>
<protein>
    <recommendedName>
        <fullName evidence="2">Xylanolytic transcriptional activator regulatory domain-containing protein</fullName>
    </recommendedName>
</protein>
<dbReference type="GO" id="GO:0008270">
    <property type="term" value="F:zinc ion binding"/>
    <property type="evidence" value="ECO:0007669"/>
    <property type="project" value="InterPro"/>
</dbReference>
<keyword evidence="1" id="KW-0539">Nucleus</keyword>
<dbReference type="PANTHER" id="PTHR31668">
    <property type="entry name" value="GLUCOSE TRANSPORT TRANSCRIPTION REGULATOR RGT1-RELATED-RELATED"/>
    <property type="match status" value="1"/>
</dbReference>
<dbReference type="PANTHER" id="PTHR31668:SF20">
    <property type="entry name" value="ZN(II)2CYS6 TRANSCRIPTION FACTOR (EUROFUNG)"/>
    <property type="match status" value="1"/>
</dbReference>
<dbReference type="EMBL" id="JAPUFD010000007">
    <property type="protein sequence ID" value="MDI1488525.1"/>
    <property type="molecule type" value="Genomic_DNA"/>
</dbReference>